<reference evidence="2 3" key="1">
    <citation type="submission" date="2016-10" db="EMBL/GenBank/DDBJ databases">
        <authorList>
            <person name="Varghese N."/>
            <person name="Submissions S."/>
        </authorList>
    </citation>
    <scope>NUCLEOTIDE SEQUENCE [LARGE SCALE GENOMIC DNA]</scope>
    <source>
        <strain evidence="2 3">DSM 26291</strain>
    </source>
</reference>
<keyword evidence="1" id="KW-0732">Signal</keyword>
<evidence type="ECO:0000256" key="1">
    <source>
        <dbReference type="SAM" id="SignalP"/>
    </source>
</evidence>
<sequence length="328" mass="35656">MMSIRAILLLLTLIGAYTAPQSALASKCPSGVLNPVTDVSWQCIFPIRIGGLSIGKGDSGMPDPGADSPSVLCSCNSGAINRYGIGISMWEPARLIDTVSDPYCMMPLGFKLMNTGGKLGGSHMQEDGQSKTFQQMHYYFFPAFSILGLFYDIPCIAEREFDVAMMTELIPTWNNEILSLMIHPESLLFANPVAQLACAADSSGALVGRPVNSLFWCMGSWSGAYPLAGSITGTDYVTANAGIAARGIYFMARMGLLKESSSDGCYTAPVPIWSKDKYKLQLMKPVRDDSCRPIGQTGLLWSHYKHPPAGGDNFSWMVFRRLNCCVSY</sequence>
<evidence type="ECO:0000313" key="3">
    <source>
        <dbReference type="Proteomes" id="UP000199211"/>
    </source>
</evidence>
<dbReference type="RefSeq" id="WP_198412809.1">
    <property type="nucleotide sequence ID" value="NZ_FOTV01000016.1"/>
</dbReference>
<accession>A0ABY1FS35</accession>
<dbReference type="EMBL" id="FOTV01000016">
    <property type="protein sequence ID" value="SFL94257.1"/>
    <property type="molecule type" value="Genomic_DNA"/>
</dbReference>
<comment type="caution">
    <text evidence="2">The sequence shown here is derived from an EMBL/GenBank/DDBJ whole genome shotgun (WGS) entry which is preliminary data.</text>
</comment>
<organism evidence="2 3">
    <name type="scientific">Marinobacter salarius</name>
    <dbReference type="NCBI Taxonomy" id="1420917"/>
    <lineage>
        <taxon>Bacteria</taxon>
        <taxon>Pseudomonadati</taxon>
        <taxon>Pseudomonadota</taxon>
        <taxon>Gammaproteobacteria</taxon>
        <taxon>Pseudomonadales</taxon>
        <taxon>Marinobacteraceae</taxon>
        <taxon>Marinobacter</taxon>
    </lineage>
</organism>
<proteinExistence type="predicted"/>
<evidence type="ECO:0000313" key="2">
    <source>
        <dbReference type="EMBL" id="SFL94257.1"/>
    </source>
</evidence>
<dbReference type="Pfam" id="PF06834">
    <property type="entry name" value="TraU"/>
    <property type="match status" value="1"/>
</dbReference>
<keyword evidence="3" id="KW-1185">Reference proteome</keyword>
<feature type="signal peptide" evidence="1">
    <location>
        <begin position="1"/>
        <end position="25"/>
    </location>
</feature>
<protein>
    <submittedName>
        <fullName evidence="2">Conjugal transfer pilus assembly protein TraU</fullName>
    </submittedName>
</protein>
<dbReference type="Proteomes" id="UP000199211">
    <property type="component" value="Unassembled WGS sequence"/>
</dbReference>
<dbReference type="InterPro" id="IPR009649">
    <property type="entry name" value="TraU"/>
</dbReference>
<name>A0ABY1FS35_9GAMM</name>
<gene>
    <name evidence="2" type="ORF">SAMN04487868_11676</name>
</gene>
<feature type="chain" id="PRO_5045542066" evidence="1">
    <location>
        <begin position="26"/>
        <end position="328"/>
    </location>
</feature>